<feature type="compositionally biased region" description="Low complexity" evidence="1">
    <location>
        <begin position="86"/>
        <end position="98"/>
    </location>
</feature>
<dbReference type="AlphaFoldDB" id="A0A4P9ZPM7"/>
<evidence type="ECO:0000256" key="1">
    <source>
        <dbReference type="SAM" id="MobiDB-lite"/>
    </source>
</evidence>
<name>A0A4P9ZPM7_9FUNG</name>
<evidence type="ECO:0000313" key="3">
    <source>
        <dbReference type="Proteomes" id="UP000268162"/>
    </source>
</evidence>
<keyword evidence="3" id="KW-1185">Reference proteome</keyword>
<feature type="region of interest" description="Disordered" evidence="1">
    <location>
        <begin position="1"/>
        <end position="176"/>
    </location>
</feature>
<dbReference type="EMBL" id="ML003262">
    <property type="protein sequence ID" value="RKP34300.1"/>
    <property type="molecule type" value="Genomic_DNA"/>
</dbReference>
<organism evidence="2 3">
    <name type="scientific">Dimargaris cristalligena</name>
    <dbReference type="NCBI Taxonomy" id="215637"/>
    <lineage>
        <taxon>Eukaryota</taxon>
        <taxon>Fungi</taxon>
        <taxon>Fungi incertae sedis</taxon>
        <taxon>Zoopagomycota</taxon>
        <taxon>Kickxellomycotina</taxon>
        <taxon>Dimargaritomycetes</taxon>
        <taxon>Dimargaritales</taxon>
        <taxon>Dimargaritaceae</taxon>
        <taxon>Dimargaris</taxon>
    </lineage>
</organism>
<feature type="compositionally biased region" description="Polar residues" evidence="1">
    <location>
        <begin position="140"/>
        <end position="169"/>
    </location>
</feature>
<evidence type="ECO:0000313" key="2">
    <source>
        <dbReference type="EMBL" id="RKP34300.1"/>
    </source>
</evidence>
<protein>
    <submittedName>
        <fullName evidence="2">Uncharacterized protein</fullName>
    </submittedName>
</protein>
<reference evidence="3" key="1">
    <citation type="journal article" date="2018" name="Nat. Microbiol.">
        <title>Leveraging single-cell genomics to expand the fungal tree of life.</title>
        <authorList>
            <person name="Ahrendt S.R."/>
            <person name="Quandt C.A."/>
            <person name="Ciobanu D."/>
            <person name="Clum A."/>
            <person name="Salamov A."/>
            <person name="Andreopoulos B."/>
            <person name="Cheng J.F."/>
            <person name="Woyke T."/>
            <person name="Pelin A."/>
            <person name="Henrissat B."/>
            <person name="Reynolds N.K."/>
            <person name="Benny G.L."/>
            <person name="Smith M.E."/>
            <person name="James T.Y."/>
            <person name="Grigoriev I.V."/>
        </authorList>
    </citation>
    <scope>NUCLEOTIDE SEQUENCE [LARGE SCALE GENOMIC DNA]</scope>
    <source>
        <strain evidence="3">RSA 468</strain>
    </source>
</reference>
<feature type="non-terminal residue" evidence="2">
    <location>
        <position position="176"/>
    </location>
</feature>
<gene>
    <name evidence="2" type="ORF">BJ085DRAFT_37900</name>
</gene>
<dbReference type="Proteomes" id="UP000268162">
    <property type="component" value="Unassembled WGS sequence"/>
</dbReference>
<feature type="compositionally biased region" description="Low complexity" evidence="1">
    <location>
        <begin position="31"/>
        <end position="47"/>
    </location>
</feature>
<accession>A0A4P9ZPM7</accession>
<sequence>MPAPPTSKPPTAKEGPIPFFASDDTSADWLTPAAQPAPAAQTSAYPYHQSQPPPTTHLAAPVAQPPGSAPMANPAQQPYSQPAGHQDYSGYDQYGYSDPAYPYQSTDDPNAPYAYQPAHTDTYAQEDPSVAYNYQEAYPANSQTPVDPNQYYQPDTVAATTDPAQTNGESYDDYYN</sequence>
<proteinExistence type="predicted"/>